<dbReference type="SUPFAM" id="SSF56784">
    <property type="entry name" value="HAD-like"/>
    <property type="match status" value="1"/>
</dbReference>
<dbReference type="Proteomes" id="UP000485621">
    <property type="component" value="Unassembled WGS sequence"/>
</dbReference>
<name>A0A1V5ZN90_9BACT</name>
<accession>A0A1V5ZN90</accession>
<protein>
    <submittedName>
        <fullName evidence="2">Uncharacterized protein</fullName>
    </submittedName>
</protein>
<evidence type="ECO:0000256" key="1">
    <source>
        <dbReference type="SAM" id="MobiDB-lite"/>
    </source>
</evidence>
<proteinExistence type="predicted"/>
<evidence type="ECO:0000313" key="2">
    <source>
        <dbReference type="EMBL" id="OQB41699.1"/>
    </source>
</evidence>
<reference evidence="2" key="1">
    <citation type="submission" date="2017-02" db="EMBL/GenBank/DDBJ databases">
        <title>Delving into the versatile metabolic prowess of the omnipresent phylum Bacteroidetes.</title>
        <authorList>
            <person name="Nobu M.K."/>
            <person name="Mei R."/>
            <person name="Narihiro T."/>
            <person name="Kuroda K."/>
            <person name="Liu W.-T."/>
        </authorList>
    </citation>
    <scope>NUCLEOTIDE SEQUENCE</scope>
    <source>
        <strain evidence="2">ADurb.Bin160</strain>
    </source>
</reference>
<dbReference type="EMBL" id="MWDB01000012">
    <property type="protein sequence ID" value="OQB41699.1"/>
    <property type="molecule type" value="Genomic_DNA"/>
</dbReference>
<dbReference type="InterPro" id="IPR023214">
    <property type="entry name" value="HAD_sf"/>
</dbReference>
<organism evidence="2">
    <name type="scientific">candidate division CPR1 bacterium ADurb.Bin160</name>
    <dbReference type="NCBI Taxonomy" id="1852826"/>
    <lineage>
        <taxon>Bacteria</taxon>
        <taxon>candidate division CPR1</taxon>
    </lineage>
</organism>
<feature type="region of interest" description="Disordered" evidence="1">
    <location>
        <begin position="16"/>
        <end position="37"/>
    </location>
</feature>
<comment type="caution">
    <text evidence="2">The sequence shown here is derived from an EMBL/GenBank/DDBJ whole genome shotgun (WGS) entry which is preliminary data.</text>
</comment>
<gene>
    <name evidence="2" type="ORF">BWY04_00695</name>
</gene>
<dbReference type="Gene3D" id="3.40.50.1000">
    <property type="entry name" value="HAD superfamily/HAD-like"/>
    <property type="match status" value="1"/>
</dbReference>
<sequence>MKVLKEFIQKINKEDEQRESVFPMDSPHSGRLPPEPDAGKRRILIDFDGTIHNYTKGFHDGTVYGEPIEGAKEVIECLRRNGYEIVIFTSRISNVFHESRIKDQMQKISEWLDRHGIYYNSITADKVPAEAYIDDVAIPFKNNWKTVLIELMKKLNLECKTKN</sequence>
<dbReference type="InterPro" id="IPR036412">
    <property type="entry name" value="HAD-like_sf"/>
</dbReference>
<dbReference type="AlphaFoldDB" id="A0A1V5ZN90"/>